<dbReference type="GO" id="GO:0010038">
    <property type="term" value="P:response to metal ion"/>
    <property type="evidence" value="ECO:0007669"/>
    <property type="project" value="InterPro"/>
</dbReference>
<evidence type="ECO:0000256" key="1">
    <source>
        <dbReference type="ARBA" id="ARBA00010169"/>
    </source>
</evidence>
<dbReference type="AlphaFoldDB" id="A0A1I4NX84"/>
<dbReference type="RefSeq" id="WP_091932207.1">
    <property type="nucleotide sequence ID" value="NZ_FOUJ01000001.1"/>
</dbReference>
<name>A0A1I4NX84_9EURY</name>
<keyword evidence="3" id="KW-1185">Reference proteome</keyword>
<dbReference type="Pfam" id="PF03091">
    <property type="entry name" value="CutA1"/>
    <property type="match status" value="1"/>
</dbReference>
<accession>A0A1I4NX84</accession>
<reference evidence="3" key="1">
    <citation type="submission" date="2016-10" db="EMBL/GenBank/DDBJ databases">
        <authorList>
            <person name="Varghese N."/>
            <person name="Submissions S."/>
        </authorList>
    </citation>
    <scope>NUCLEOTIDE SEQUENCE [LARGE SCALE GENOMIC DNA]</scope>
    <source>
        <strain evidence="3">Mob M</strain>
    </source>
</reference>
<dbReference type="STRING" id="487685.SAMN04488696_0318"/>
<dbReference type="PANTHER" id="PTHR23419">
    <property type="entry name" value="DIVALENT CATION TOLERANCE CUTA-RELATED"/>
    <property type="match status" value="1"/>
</dbReference>
<evidence type="ECO:0000313" key="2">
    <source>
        <dbReference type="EMBL" id="SFM20138.1"/>
    </source>
</evidence>
<dbReference type="GO" id="GO:0005507">
    <property type="term" value="F:copper ion binding"/>
    <property type="evidence" value="ECO:0007669"/>
    <property type="project" value="TreeGrafter"/>
</dbReference>
<dbReference type="SUPFAM" id="SSF54913">
    <property type="entry name" value="GlnB-like"/>
    <property type="match status" value="1"/>
</dbReference>
<dbReference type="InterPro" id="IPR004323">
    <property type="entry name" value="Ion_tolerance_CutA"/>
</dbReference>
<dbReference type="PANTHER" id="PTHR23419:SF8">
    <property type="entry name" value="FI09726P"/>
    <property type="match status" value="1"/>
</dbReference>
<comment type="similarity">
    <text evidence="1">Belongs to the CutA family.</text>
</comment>
<protein>
    <submittedName>
        <fullName evidence="2">Divalent cation tolerance protein</fullName>
    </submittedName>
</protein>
<proteinExistence type="inferred from homology"/>
<dbReference type="InterPro" id="IPR011322">
    <property type="entry name" value="N-reg_PII-like_a/b"/>
</dbReference>
<sequence length="103" mass="11843">MMFSIVHTTTGNKDEAKRIAFRLVEQKLAACVNMHPIDSIYAWEGNIEEEIEIALSIKTKSSNVEPVTQCIKEMHSYELPAIISWKIEGEKQYLEWIRGSTDK</sequence>
<dbReference type="Gene3D" id="3.30.70.120">
    <property type="match status" value="1"/>
</dbReference>
<dbReference type="EMBL" id="FOUJ01000001">
    <property type="protein sequence ID" value="SFM20138.1"/>
    <property type="molecule type" value="Genomic_DNA"/>
</dbReference>
<organism evidence="2 3">
    <name type="scientific">Methanolobus profundi</name>
    <dbReference type="NCBI Taxonomy" id="487685"/>
    <lineage>
        <taxon>Archaea</taxon>
        <taxon>Methanobacteriati</taxon>
        <taxon>Methanobacteriota</taxon>
        <taxon>Stenosarchaea group</taxon>
        <taxon>Methanomicrobia</taxon>
        <taxon>Methanosarcinales</taxon>
        <taxon>Methanosarcinaceae</taxon>
        <taxon>Methanolobus</taxon>
    </lineage>
</organism>
<dbReference type="InterPro" id="IPR015867">
    <property type="entry name" value="N-reg_PII/ATP_PRibTrfase_C"/>
</dbReference>
<dbReference type="Proteomes" id="UP000198535">
    <property type="component" value="Unassembled WGS sequence"/>
</dbReference>
<gene>
    <name evidence="2" type="ORF">SAMN04488696_0318</name>
</gene>
<evidence type="ECO:0000313" key="3">
    <source>
        <dbReference type="Proteomes" id="UP000198535"/>
    </source>
</evidence>